<dbReference type="GeneID" id="141454463"/>
<dbReference type="VEuPathDB" id="VectorBase:RPRC013335"/>
<evidence type="ECO:0000256" key="3">
    <source>
        <dbReference type="ARBA" id="ARBA00019579"/>
    </source>
</evidence>
<dbReference type="GO" id="GO:0031083">
    <property type="term" value="C:BLOC-1 complex"/>
    <property type="evidence" value="ECO:0007669"/>
    <property type="project" value="TreeGrafter"/>
</dbReference>
<evidence type="ECO:0000256" key="1">
    <source>
        <dbReference type="ARBA" id="ARBA00004496"/>
    </source>
</evidence>
<dbReference type="Proteomes" id="UP000015103">
    <property type="component" value="Unassembled WGS sequence"/>
</dbReference>
<dbReference type="EMBL" id="ACPB03025435">
    <property type="status" value="NOT_ANNOTATED_CDS"/>
    <property type="molecule type" value="Genomic_DNA"/>
</dbReference>
<dbReference type="RefSeq" id="XP_073984808.1">
    <property type="nucleotide sequence ID" value="XM_074128707.1"/>
</dbReference>
<comment type="similarity">
    <text evidence="2 5">Belongs to the BLOC1S6 family.</text>
</comment>
<evidence type="ECO:0000313" key="7">
    <source>
        <dbReference type="Proteomes" id="UP000015103"/>
    </source>
</evidence>
<keyword evidence="7" id="KW-1185">Reference proteome</keyword>
<keyword evidence="4" id="KW-0963">Cytoplasm</keyword>
<reference evidence="6" key="1">
    <citation type="submission" date="2015-05" db="UniProtKB">
        <authorList>
            <consortium name="EnsemblMetazoa"/>
        </authorList>
    </citation>
    <scope>IDENTIFICATION</scope>
</reference>
<dbReference type="AlphaFoldDB" id="T1IAL4"/>
<sequence length="133" mass="15655">MTTEKDSSKLLAEGLLQHYEPDLKKIQQQLSKLSTKQKDVLKQVENENMKFTTMNANELNSMFVMIKEYHQRLVNVKKEMNILSERSSRLKKRALRLQEHKQKEALENAHYQEAQLKREENLIAKTDPNSKVS</sequence>
<dbReference type="RefSeq" id="XP_073984807.1">
    <property type="nucleotide sequence ID" value="XM_074128706.1"/>
</dbReference>
<dbReference type="eggNOG" id="ENOG502RZNC">
    <property type="taxonomic scope" value="Eukaryota"/>
</dbReference>
<proteinExistence type="inferred from homology"/>
<dbReference type="PIRSF" id="PIRSF037609">
    <property type="entry name" value="BLOC-1_complex_pallidin"/>
    <property type="match status" value="1"/>
</dbReference>
<dbReference type="InterPro" id="IPR017242">
    <property type="entry name" value="BLOC-1_pallidin"/>
</dbReference>
<evidence type="ECO:0000313" key="6">
    <source>
        <dbReference type="EnsemblMetazoa" id="RPRC013335-PA"/>
    </source>
</evidence>
<evidence type="ECO:0000256" key="4">
    <source>
        <dbReference type="ARBA" id="ARBA00022490"/>
    </source>
</evidence>
<dbReference type="EnsemblMetazoa" id="RPRC013335-RA">
    <property type="protein sequence ID" value="RPRC013335-PA"/>
    <property type="gene ID" value="RPRC013335"/>
</dbReference>
<accession>T1IAL4</accession>
<dbReference type="InterPro" id="IPR028119">
    <property type="entry name" value="Snapin/Pallidin/Snn1"/>
</dbReference>
<dbReference type="HOGENOM" id="CLU_1909252_0_0_1"/>
<evidence type="ECO:0000256" key="2">
    <source>
        <dbReference type="ARBA" id="ARBA00005767"/>
    </source>
</evidence>
<comment type="subcellular location">
    <subcellularLocation>
        <location evidence="1">Cytoplasm</location>
    </subcellularLocation>
</comment>
<dbReference type="OMA" id="LENAHYQ"/>
<dbReference type="InParanoid" id="T1IAL4"/>
<dbReference type="STRING" id="13249.T1IAL4"/>
<dbReference type="FunCoup" id="T1IAL4">
    <property type="interactions" value="395"/>
</dbReference>
<dbReference type="GO" id="GO:0030133">
    <property type="term" value="C:transport vesicle"/>
    <property type="evidence" value="ECO:0007669"/>
    <property type="project" value="TreeGrafter"/>
</dbReference>
<evidence type="ECO:0000256" key="5">
    <source>
        <dbReference type="PIRNR" id="PIRNR037609"/>
    </source>
</evidence>
<comment type="function">
    <text evidence="5">Component of the biogenesis of lysosome-related organelles complex-1 (BLOC-1) involved in pigment granule biogenesis.</text>
</comment>
<name>T1IAL4_RHOPR</name>
<protein>
    <recommendedName>
        <fullName evidence="3 5">Biogenesis of lysosome-related organelles complex 1 subunit 6</fullName>
        <shortName evidence="5">BLOC-1 subunit 6</shortName>
    </recommendedName>
</protein>
<dbReference type="Pfam" id="PF14712">
    <property type="entry name" value="Snapin_Pallidin"/>
    <property type="match status" value="1"/>
</dbReference>
<dbReference type="PANTHER" id="PTHR31328">
    <property type="entry name" value="BIOGENESIS OF LYSOSOME-RELATED ORGANELLES COMPLEX 1 SUBUNIT 6"/>
    <property type="match status" value="1"/>
</dbReference>
<dbReference type="PANTHER" id="PTHR31328:SF2">
    <property type="entry name" value="BIOGENESIS OF LYSOSOME-RELATED ORGANELLES COMPLEX 1 SUBUNIT 6"/>
    <property type="match status" value="1"/>
</dbReference>
<organism evidence="6 7">
    <name type="scientific">Rhodnius prolixus</name>
    <name type="common">Triatomid bug</name>
    <dbReference type="NCBI Taxonomy" id="13249"/>
    <lineage>
        <taxon>Eukaryota</taxon>
        <taxon>Metazoa</taxon>
        <taxon>Ecdysozoa</taxon>
        <taxon>Arthropoda</taxon>
        <taxon>Hexapoda</taxon>
        <taxon>Insecta</taxon>
        <taxon>Pterygota</taxon>
        <taxon>Neoptera</taxon>
        <taxon>Paraneoptera</taxon>
        <taxon>Hemiptera</taxon>
        <taxon>Heteroptera</taxon>
        <taxon>Panheteroptera</taxon>
        <taxon>Cimicomorpha</taxon>
        <taxon>Reduviidae</taxon>
        <taxon>Triatominae</taxon>
        <taxon>Rhodnius</taxon>
    </lineage>
</organism>